<sequence>MSKSKYAKTKAAGQLVGMSRYGKQFGQQAHLVNANNRQMRRMRKNDSQ</sequence>
<evidence type="ECO:0000313" key="1">
    <source>
        <dbReference type="EMBL" id="MCC2125295.1"/>
    </source>
</evidence>
<accession>A0AAE3A8V4</accession>
<dbReference type="AlphaFoldDB" id="A0AAE3A8V4"/>
<proteinExistence type="predicted"/>
<dbReference type="RefSeq" id="WP_308458751.1">
    <property type="nucleotide sequence ID" value="NZ_JAJEPS010000002.1"/>
</dbReference>
<name>A0AAE3A8V4_9FIRM</name>
<comment type="caution">
    <text evidence="1">The sequence shown here is derived from an EMBL/GenBank/DDBJ whole genome shotgun (WGS) entry which is preliminary data.</text>
</comment>
<gene>
    <name evidence="1" type="ORF">LKD36_03765</name>
</gene>
<dbReference type="EMBL" id="JAJEPS010000002">
    <property type="protein sequence ID" value="MCC2125295.1"/>
    <property type="molecule type" value="Genomic_DNA"/>
</dbReference>
<evidence type="ECO:0000313" key="2">
    <source>
        <dbReference type="Proteomes" id="UP001198220"/>
    </source>
</evidence>
<reference evidence="1 2" key="1">
    <citation type="submission" date="2021-10" db="EMBL/GenBank/DDBJ databases">
        <title>Anaerobic single-cell dispensing facilitates the cultivation of human gut bacteria.</title>
        <authorList>
            <person name="Afrizal A."/>
        </authorList>
    </citation>
    <scope>NUCLEOTIDE SEQUENCE [LARGE SCALE GENOMIC DNA]</scope>
    <source>
        <strain evidence="1 2">CLA-AA-H276</strain>
    </source>
</reference>
<organism evidence="1 2">
    <name type="scientific">Hominiventricola filiformis</name>
    <dbReference type="NCBI Taxonomy" id="2885352"/>
    <lineage>
        <taxon>Bacteria</taxon>
        <taxon>Bacillati</taxon>
        <taxon>Bacillota</taxon>
        <taxon>Clostridia</taxon>
        <taxon>Lachnospirales</taxon>
        <taxon>Lachnospiraceae</taxon>
        <taxon>Hominiventricola</taxon>
    </lineage>
</organism>
<dbReference type="Proteomes" id="UP001198220">
    <property type="component" value="Unassembled WGS sequence"/>
</dbReference>
<protein>
    <submittedName>
        <fullName evidence="1">Uncharacterized protein</fullName>
    </submittedName>
</protein>
<keyword evidence="2" id="KW-1185">Reference proteome</keyword>